<dbReference type="AlphaFoldDB" id="A0A242N881"/>
<dbReference type="InterPro" id="IPR003474">
    <property type="entry name" value="Glcn_transporter"/>
</dbReference>
<evidence type="ECO:0000256" key="1">
    <source>
        <dbReference type="SAM" id="Phobius"/>
    </source>
</evidence>
<reference evidence="2 3" key="1">
    <citation type="submission" date="2017-03" db="EMBL/GenBank/DDBJ databases">
        <title>Genome analysis of strain PAMC 26510.</title>
        <authorList>
            <person name="Oh H.-M."/>
            <person name="Yang J.-A."/>
        </authorList>
    </citation>
    <scope>NUCLEOTIDE SEQUENCE [LARGE SCALE GENOMIC DNA]</scope>
    <source>
        <strain evidence="2 3">PAMC 26510</strain>
    </source>
</reference>
<dbReference type="EMBL" id="NBTY01000018">
    <property type="protein sequence ID" value="OTP79890.1"/>
    <property type="molecule type" value="Genomic_DNA"/>
</dbReference>
<gene>
    <name evidence="2" type="ORF">PAMC26510_05150</name>
</gene>
<sequence length="128" mass="13193">MHLTSTFAAWSDHDTRLLIACALGLASIIVLISALKLAPFLSILVGTFVAGFTAGLPLEAVASAFSKGAGGLLGDVGIIIARRDARCINGGVRRCRQAGLDHSRSLHATVLALVDGAGGNRDRLAALF</sequence>
<dbReference type="GO" id="GO:0016020">
    <property type="term" value="C:membrane"/>
    <property type="evidence" value="ECO:0007669"/>
    <property type="project" value="InterPro"/>
</dbReference>
<evidence type="ECO:0000313" key="2">
    <source>
        <dbReference type="EMBL" id="OTP79890.1"/>
    </source>
</evidence>
<keyword evidence="1" id="KW-0812">Transmembrane</keyword>
<dbReference type="Proteomes" id="UP000194546">
    <property type="component" value="Unassembled WGS sequence"/>
</dbReference>
<dbReference type="Pfam" id="PF02447">
    <property type="entry name" value="GntP_permease"/>
    <property type="match status" value="1"/>
</dbReference>
<dbReference type="GO" id="GO:0015128">
    <property type="term" value="F:gluconate transmembrane transporter activity"/>
    <property type="evidence" value="ECO:0007669"/>
    <property type="project" value="InterPro"/>
</dbReference>
<proteinExistence type="predicted"/>
<organism evidence="2 3">
    <name type="scientific">Caballeronia sordidicola</name>
    <name type="common">Burkholderia sordidicola</name>
    <dbReference type="NCBI Taxonomy" id="196367"/>
    <lineage>
        <taxon>Bacteria</taxon>
        <taxon>Pseudomonadati</taxon>
        <taxon>Pseudomonadota</taxon>
        <taxon>Betaproteobacteria</taxon>
        <taxon>Burkholderiales</taxon>
        <taxon>Burkholderiaceae</taxon>
        <taxon>Caballeronia</taxon>
    </lineage>
</organism>
<name>A0A242N881_CABSO</name>
<accession>A0A242N881</accession>
<feature type="transmembrane region" description="Helical" evidence="1">
    <location>
        <begin position="17"/>
        <end position="34"/>
    </location>
</feature>
<comment type="caution">
    <text evidence="2">The sequence shown here is derived from an EMBL/GenBank/DDBJ whole genome shotgun (WGS) entry which is preliminary data.</text>
</comment>
<feature type="transmembrane region" description="Helical" evidence="1">
    <location>
        <begin position="40"/>
        <end position="58"/>
    </location>
</feature>
<protein>
    <submittedName>
        <fullName evidence="2">Gluconate transporter family protein</fullName>
    </submittedName>
</protein>
<evidence type="ECO:0000313" key="3">
    <source>
        <dbReference type="Proteomes" id="UP000194546"/>
    </source>
</evidence>
<keyword evidence="1" id="KW-0472">Membrane</keyword>
<keyword evidence="1" id="KW-1133">Transmembrane helix</keyword>